<feature type="compositionally biased region" description="Basic and acidic residues" evidence="1">
    <location>
        <begin position="81"/>
        <end position="92"/>
    </location>
</feature>
<accession>A0A931AF61</accession>
<reference evidence="2" key="1">
    <citation type="submission" date="2020-11" db="EMBL/GenBank/DDBJ databases">
        <title>Whole-genome analyses of Nonomuraea sp. K274.</title>
        <authorList>
            <person name="Veyisoglu A."/>
        </authorList>
    </citation>
    <scope>NUCLEOTIDE SEQUENCE</scope>
    <source>
        <strain evidence="2">K274</strain>
    </source>
</reference>
<dbReference type="Proteomes" id="UP000605361">
    <property type="component" value="Unassembled WGS sequence"/>
</dbReference>
<gene>
    <name evidence="2" type="ORF">ITP53_39045</name>
</gene>
<feature type="compositionally biased region" description="Basic residues" evidence="1">
    <location>
        <begin position="93"/>
        <end position="106"/>
    </location>
</feature>
<name>A0A931AF61_9ACTN</name>
<keyword evidence="3" id="KW-1185">Reference proteome</keyword>
<proteinExistence type="predicted"/>
<dbReference type="RefSeq" id="WP_195900500.1">
    <property type="nucleotide sequence ID" value="NZ_JADOGI010000168.1"/>
</dbReference>
<dbReference type="AlphaFoldDB" id="A0A931AF61"/>
<organism evidence="2 3">
    <name type="scientific">Nonomuraea cypriaca</name>
    <dbReference type="NCBI Taxonomy" id="1187855"/>
    <lineage>
        <taxon>Bacteria</taxon>
        <taxon>Bacillati</taxon>
        <taxon>Actinomycetota</taxon>
        <taxon>Actinomycetes</taxon>
        <taxon>Streptosporangiales</taxon>
        <taxon>Streptosporangiaceae</taxon>
        <taxon>Nonomuraea</taxon>
    </lineage>
</organism>
<evidence type="ECO:0000313" key="2">
    <source>
        <dbReference type="EMBL" id="MBF8191591.1"/>
    </source>
</evidence>
<protein>
    <submittedName>
        <fullName evidence="2">Uncharacterized protein</fullName>
    </submittedName>
</protein>
<feature type="region of interest" description="Disordered" evidence="1">
    <location>
        <begin position="81"/>
        <end position="106"/>
    </location>
</feature>
<dbReference type="EMBL" id="JADOGI010000168">
    <property type="protein sequence ID" value="MBF8191591.1"/>
    <property type="molecule type" value="Genomic_DNA"/>
</dbReference>
<evidence type="ECO:0000313" key="3">
    <source>
        <dbReference type="Proteomes" id="UP000605361"/>
    </source>
</evidence>
<evidence type="ECO:0000256" key="1">
    <source>
        <dbReference type="SAM" id="MobiDB-lite"/>
    </source>
</evidence>
<sequence length="106" mass="12434">MSQPPETPEVRWEPYQRPPKDHIRITETSCCAAYEWAAQGGHFLILRPAQEEGLYEETARGRYRQARQLWEELLTAHDLKHQNEEAARAAAERKRRTRGPRVKRVA</sequence>
<comment type="caution">
    <text evidence="2">The sequence shown here is derived from an EMBL/GenBank/DDBJ whole genome shotgun (WGS) entry which is preliminary data.</text>
</comment>